<gene>
    <name evidence="2" type="ORF">NNX28_01755</name>
</gene>
<dbReference type="RefSeq" id="WP_255864577.1">
    <property type="nucleotide sequence ID" value="NZ_CP104263.1"/>
</dbReference>
<evidence type="ECO:0000313" key="3">
    <source>
        <dbReference type="Proteomes" id="UP001206924"/>
    </source>
</evidence>
<feature type="region of interest" description="Disordered" evidence="1">
    <location>
        <begin position="422"/>
        <end position="462"/>
    </location>
</feature>
<sequence>MAEIGTCDERMYQVRGGAAGLLVQYEDLVRIAGRLESTTDRLRLLGQRVTELWLEVGAVSGGSGSADRVRLRMQEAAHTLRSSASAVDALTDGVRESARAYAEAEGQIKARLPYFFLIPPNPWSTVGPYPRAEGFPTLRQAEAVLADPVSENLMRAALLLLYGAGRGKLRPVEVSALPGAQERVRLDGTAAGLLERSDVLLRENRPGVIEVLPLTASDGKKTFVVTIPGTQSPGISPGSENPFDAMGVFEPSLKDSLFVAAGVQEALRLAGAEAEDAVILSGYSQGGDHATRVAAYLAEESDYNVAFLLTAGSHTGAADLPPGIPALHLEHVQDWVSGIDGTPNPDTPDRVTMTLTNPAATPEGDDAGLGPGHRLENYRRGAALADASDDASLRASVASLGAAVAAGSVATRHLYRLSREELPQREVRVVPRPSPGPGKVYRPPVGPGLRRTEADSRPVSGG</sequence>
<evidence type="ECO:0008006" key="4">
    <source>
        <dbReference type="Google" id="ProtNLM"/>
    </source>
</evidence>
<proteinExistence type="predicted"/>
<evidence type="ECO:0000313" key="2">
    <source>
        <dbReference type="EMBL" id="MCQ1948652.1"/>
    </source>
</evidence>
<dbReference type="EMBL" id="JANFLP010000001">
    <property type="protein sequence ID" value="MCQ1948652.1"/>
    <property type="molecule type" value="Genomic_DNA"/>
</dbReference>
<dbReference type="SUPFAM" id="SSF53474">
    <property type="entry name" value="alpha/beta-Hydrolases"/>
    <property type="match status" value="1"/>
</dbReference>
<name>A0ABT1NLP9_9MICC</name>
<reference evidence="2 3" key="1">
    <citation type="submission" date="2022-07" db="EMBL/GenBank/DDBJ databases">
        <title>Novel species in genus Arthrobacter.</title>
        <authorList>
            <person name="Liu Y."/>
        </authorList>
    </citation>
    <scope>NUCLEOTIDE SEQUENCE [LARGE SCALE GENOMIC DNA]</scope>
    <source>
        <strain evidence="3">zg-Y859</strain>
    </source>
</reference>
<dbReference type="Proteomes" id="UP001206924">
    <property type="component" value="Unassembled WGS sequence"/>
</dbReference>
<accession>A0ABT1NLP9</accession>
<evidence type="ECO:0000256" key="1">
    <source>
        <dbReference type="SAM" id="MobiDB-lite"/>
    </source>
</evidence>
<keyword evidence="3" id="KW-1185">Reference proteome</keyword>
<organism evidence="2 3">
    <name type="scientific">Arthrobacter jinronghuae</name>
    <dbReference type="NCBI Taxonomy" id="2964609"/>
    <lineage>
        <taxon>Bacteria</taxon>
        <taxon>Bacillati</taxon>
        <taxon>Actinomycetota</taxon>
        <taxon>Actinomycetes</taxon>
        <taxon>Micrococcales</taxon>
        <taxon>Micrococcaceae</taxon>
        <taxon>Arthrobacter</taxon>
    </lineage>
</organism>
<protein>
    <recommendedName>
        <fullName evidence="4">PE-PPE domain-containing protein</fullName>
    </recommendedName>
</protein>
<dbReference type="InterPro" id="IPR029058">
    <property type="entry name" value="AB_hydrolase_fold"/>
</dbReference>
<comment type="caution">
    <text evidence="2">The sequence shown here is derived from an EMBL/GenBank/DDBJ whole genome shotgun (WGS) entry which is preliminary data.</text>
</comment>